<reference evidence="1" key="1">
    <citation type="submission" date="2022-02" db="EMBL/GenBank/DDBJ databases">
        <title>Towards deciphering the DNA virus diversity associated with rodent species in the families Cricetidae and Heteromyidae.</title>
        <authorList>
            <person name="Lund M."/>
            <person name="Larsen B.B."/>
            <person name="Gryseels S."/>
            <person name="Kraberger S."/>
            <person name="Rowsey D.M."/>
            <person name="Steger L."/>
            <person name="Yule K.M."/>
            <person name="Upham N.S."/>
            <person name="Worobey M."/>
            <person name="Van Doorslaer K."/>
            <person name="Varsani A."/>
        </authorList>
    </citation>
    <scope>NUCLEOTIDE SEQUENCE</scope>
    <source>
        <strain evidence="1">NeonRodF1_47</strain>
    </source>
</reference>
<evidence type="ECO:0000313" key="1">
    <source>
        <dbReference type="EMBL" id="UPW41992.1"/>
    </source>
</evidence>
<sequence length="199" mass="23566">MSGRKEIMANKIDISDIVQEVSPRKKFYSYYDLPPKPVQQSTNPTKVVESPLDARSPQEVLEMYGMYKDESMYSKHPEKIYTDLTQFSDYETMLNTINNARSKFDQLDPEIRARFDNDLVKFSKAVTSPDFDINQVLTDKERVKYSQYVQDRESKAEYERYLQSPEYIALQKQYALRAEFEQEQFENWKAQKVSNDTKK</sequence>
<protein>
    <submittedName>
        <fullName evidence="1">Internal scaffolding protein</fullName>
    </submittedName>
</protein>
<proteinExistence type="predicted"/>
<organism evidence="1">
    <name type="scientific">Dipodfec virus RodF1_47</name>
    <dbReference type="NCBI Taxonomy" id="2929298"/>
    <lineage>
        <taxon>Viruses</taxon>
        <taxon>Monodnaviria</taxon>
        <taxon>Sangervirae</taxon>
        <taxon>Phixviricota</taxon>
        <taxon>Malgrandaviricetes</taxon>
        <taxon>Petitvirales</taxon>
        <taxon>Microviridae</taxon>
    </lineage>
</organism>
<dbReference type="EMBL" id="OM869706">
    <property type="protein sequence ID" value="UPW41992.1"/>
    <property type="molecule type" value="Genomic_DNA"/>
</dbReference>
<dbReference type="Pfam" id="PF09675">
    <property type="entry name" value="Chlamy_scaf"/>
    <property type="match status" value="1"/>
</dbReference>
<accession>A0A976N2H2</accession>
<dbReference type="InterPro" id="IPR014131">
    <property type="entry name" value="Chlamydia_phage_Vp3"/>
</dbReference>
<name>A0A976N2H2_9VIRU</name>